<feature type="signal peptide" evidence="1">
    <location>
        <begin position="1"/>
        <end position="22"/>
    </location>
</feature>
<reference evidence="2 3" key="1">
    <citation type="journal article" date="2007" name="Int. J. Syst. Evol. Microbiol.">
        <title>Paenibacillus ginsengarvi sp. nov., isolated from soil from ginseng cultivation.</title>
        <authorList>
            <person name="Yoon M.H."/>
            <person name="Ten L.N."/>
            <person name="Im W.T."/>
        </authorList>
    </citation>
    <scope>NUCLEOTIDE SEQUENCE [LARGE SCALE GENOMIC DNA]</scope>
    <source>
        <strain evidence="2 3">KCTC 13059</strain>
    </source>
</reference>
<gene>
    <name evidence="2" type="ORF">D7M11_26675</name>
</gene>
<protein>
    <submittedName>
        <fullName evidence="2">Uncharacterized protein</fullName>
    </submittedName>
</protein>
<sequence length="74" mass="8328">MWRDRRWLLAAVLAAASLPACAGGKMKAVTKRAKQPVRLRSRNNRWLWCFIPVRSVAGAEGRAEVYNENFKLGG</sequence>
<dbReference type="EMBL" id="RBAH01000024">
    <property type="protein sequence ID" value="RKN74865.1"/>
    <property type="molecule type" value="Genomic_DNA"/>
</dbReference>
<dbReference type="Proteomes" id="UP000282311">
    <property type="component" value="Unassembled WGS sequence"/>
</dbReference>
<evidence type="ECO:0000313" key="2">
    <source>
        <dbReference type="EMBL" id="RKN74865.1"/>
    </source>
</evidence>
<organism evidence="2 3">
    <name type="scientific">Paenibacillus ginsengarvi</name>
    <dbReference type="NCBI Taxonomy" id="400777"/>
    <lineage>
        <taxon>Bacteria</taxon>
        <taxon>Bacillati</taxon>
        <taxon>Bacillota</taxon>
        <taxon>Bacilli</taxon>
        <taxon>Bacillales</taxon>
        <taxon>Paenibacillaceae</taxon>
        <taxon>Paenibacillus</taxon>
    </lineage>
</organism>
<evidence type="ECO:0000313" key="3">
    <source>
        <dbReference type="Proteomes" id="UP000282311"/>
    </source>
</evidence>
<keyword evidence="3" id="KW-1185">Reference proteome</keyword>
<comment type="caution">
    <text evidence="2">The sequence shown here is derived from an EMBL/GenBank/DDBJ whole genome shotgun (WGS) entry which is preliminary data.</text>
</comment>
<accession>A0A3B0BN76</accession>
<proteinExistence type="predicted"/>
<evidence type="ECO:0000256" key="1">
    <source>
        <dbReference type="SAM" id="SignalP"/>
    </source>
</evidence>
<dbReference type="AlphaFoldDB" id="A0A3B0BN76"/>
<name>A0A3B0BN76_9BACL</name>
<keyword evidence="1" id="KW-0732">Signal</keyword>
<feature type="chain" id="PRO_5038522675" evidence="1">
    <location>
        <begin position="23"/>
        <end position="74"/>
    </location>
</feature>